<accession>A0A7T4QZ84</accession>
<dbReference type="Pfam" id="PF01553">
    <property type="entry name" value="Acyltransferase"/>
    <property type="match status" value="1"/>
</dbReference>
<evidence type="ECO:0000259" key="1">
    <source>
        <dbReference type="Pfam" id="PF01553"/>
    </source>
</evidence>
<dbReference type="Proteomes" id="UP000596063">
    <property type="component" value="Chromosome"/>
</dbReference>
<feature type="domain" description="Phospholipid/glycerol acyltransferase" evidence="1">
    <location>
        <begin position="88"/>
        <end position="236"/>
    </location>
</feature>
<organism evidence="2 3">
    <name type="scientific">Spongiibacter nanhainus</name>
    <dbReference type="NCBI Taxonomy" id="2794344"/>
    <lineage>
        <taxon>Bacteria</taxon>
        <taxon>Pseudomonadati</taxon>
        <taxon>Pseudomonadota</taxon>
        <taxon>Gammaproteobacteria</taxon>
        <taxon>Cellvibrionales</taxon>
        <taxon>Spongiibacteraceae</taxon>
        <taxon>Spongiibacter</taxon>
    </lineage>
</organism>
<keyword evidence="2" id="KW-0808">Transferase</keyword>
<proteinExistence type="predicted"/>
<dbReference type="AlphaFoldDB" id="A0A7T4QZ84"/>
<dbReference type="InterPro" id="IPR002123">
    <property type="entry name" value="Plipid/glycerol_acylTrfase"/>
</dbReference>
<name>A0A7T4QZ84_9GAMM</name>
<dbReference type="KEGG" id="snan:I6N98_13660"/>
<evidence type="ECO:0000313" key="2">
    <source>
        <dbReference type="EMBL" id="QQD17404.1"/>
    </source>
</evidence>
<gene>
    <name evidence="2" type="ORF">I6N98_13660</name>
</gene>
<sequence length="381" mass="42570">MADFADIRPYGDEEVAPVLASLLRDNECIDAVAKLRAPRLFKLAPALVRPFARRVLQRQFGRARTVYELQTGIKPYMDRMLEGSTSQFTVSGIEHLSPQQAYLFISNHRDIALDPAFVNYALYHNGLDTVRIAIGDNLLSKPFAADLMRLNKSFIVPRSVRGPRQMLAAYRKLSAYIRHSLLEDKASIWIAQREGRAKDGNDATEVAVMKMLAMAQTKEEGFAGYMGQLQIVPVSISYEWDPLDAAKAKELTQMETDGRYEKAEHEDLQSIADGILGDKGHVHVSFASPLPTDIGDASALAAALDEAIIRHYHLQPSNILAYQALYGDVDWRQLGAPEVSDNQRQVFEKRMAGIAPAYRDKALAIYARPVVNQLRLREPAC</sequence>
<dbReference type="RefSeq" id="WP_198568905.1">
    <property type="nucleotide sequence ID" value="NZ_CP066167.1"/>
</dbReference>
<dbReference type="EMBL" id="CP066167">
    <property type="protein sequence ID" value="QQD17404.1"/>
    <property type="molecule type" value="Genomic_DNA"/>
</dbReference>
<reference evidence="2 3" key="1">
    <citation type="submission" date="2020-12" db="EMBL/GenBank/DDBJ databases">
        <authorList>
            <person name="Shan Y."/>
        </authorList>
    </citation>
    <scope>NUCLEOTIDE SEQUENCE [LARGE SCALE GENOMIC DNA]</scope>
    <source>
        <strain evidence="3">csc3.9</strain>
    </source>
</reference>
<evidence type="ECO:0000313" key="3">
    <source>
        <dbReference type="Proteomes" id="UP000596063"/>
    </source>
</evidence>
<dbReference type="SUPFAM" id="SSF69593">
    <property type="entry name" value="Glycerol-3-phosphate (1)-acyltransferase"/>
    <property type="match status" value="1"/>
</dbReference>
<dbReference type="GO" id="GO:0016746">
    <property type="term" value="F:acyltransferase activity"/>
    <property type="evidence" value="ECO:0007669"/>
    <property type="project" value="UniProtKB-KW"/>
</dbReference>
<dbReference type="GO" id="GO:0042840">
    <property type="term" value="P:D-glucuronate catabolic process"/>
    <property type="evidence" value="ECO:0007669"/>
    <property type="project" value="TreeGrafter"/>
</dbReference>
<dbReference type="GO" id="GO:0019698">
    <property type="term" value="P:D-galacturonate catabolic process"/>
    <property type="evidence" value="ECO:0007669"/>
    <property type="project" value="TreeGrafter"/>
</dbReference>
<keyword evidence="3" id="KW-1185">Reference proteome</keyword>
<dbReference type="PANTHER" id="PTHR30068">
    <property type="entry name" value="URONATE ISOMERASE"/>
    <property type="match status" value="1"/>
</dbReference>
<keyword evidence="2" id="KW-0012">Acyltransferase</keyword>
<dbReference type="PANTHER" id="PTHR30068:SF3">
    <property type="entry name" value="PHOSPHOLIPID_GLYCEROL ACYLTRANSFERASE DOMAIN-CONTAINING PROTEIN"/>
    <property type="match status" value="1"/>
</dbReference>
<protein>
    <submittedName>
        <fullName evidence="2">1-acyl-sn-glycerol-3-phosphate acyltransferase</fullName>
    </submittedName>
</protein>